<feature type="domain" description="RagB/SusD" evidence="7">
    <location>
        <begin position="360"/>
        <end position="519"/>
    </location>
</feature>
<evidence type="ECO:0000256" key="1">
    <source>
        <dbReference type="ARBA" id="ARBA00004442"/>
    </source>
</evidence>
<dbReference type="PROSITE" id="PS51257">
    <property type="entry name" value="PROKAR_LIPOPROTEIN"/>
    <property type="match status" value="1"/>
</dbReference>
<dbReference type="Pfam" id="PF07980">
    <property type="entry name" value="SusD_RagB"/>
    <property type="match status" value="1"/>
</dbReference>
<dbReference type="GO" id="GO:0009279">
    <property type="term" value="C:cell outer membrane"/>
    <property type="evidence" value="ECO:0007669"/>
    <property type="project" value="UniProtKB-SubCell"/>
</dbReference>
<dbReference type="CDD" id="cd08977">
    <property type="entry name" value="SusD"/>
    <property type="match status" value="1"/>
</dbReference>
<dbReference type="RefSeq" id="WP_173970818.1">
    <property type="nucleotide sequence ID" value="NZ_CADCSU010000087.1"/>
</dbReference>
<evidence type="ECO:0000259" key="7">
    <source>
        <dbReference type="Pfam" id="PF07980"/>
    </source>
</evidence>
<dbReference type="Gene3D" id="1.10.3780.10">
    <property type="entry name" value="SusD-like"/>
    <property type="match status" value="1"/>
</dbReference>
<organism evidence="8 9">
    <name type="scientific">Flavobacterium bizetiae</name>
    <dbReference type="NCBI Taxonomy" id="2704140"/>
    <lineage>
        <taxon>Bacteria</taxon>
        <taxon>Pseudomonadati</taxon>
        <taxon>Bacteroidota</taxon>
        <taxon>Flavobacteriia</taxon>
        <taxon>Flavobacteriales</taxon>
        <taxon>Flavobacteriaceae</taxon>
        <taxon>Flavobacterium</taxon>
    </lineage>
</organism>
<dbReference type="Proteomes" id="UP000479938">
    <property type="component" value="Unassembled WGS sequence"/>
</dbReference>
<evidence type="ECO:0000256" key="3">
    <source>
        <dbReference type="ARBA" id="ARBA00022729"/>
    </source>
</evidence>
<feature type="signal peptide" evidence="6">
    <location>
        <begin position="1"/>
        <end position="22"/>
    </location>
</feature>
<evidence type="ECO:0000313" key="9">
    <source>
        <dbReference type="Proteomes" id="UP000479938"/>
    </source>
</evidence>
<dbReference type="AlphaFoldDB" id="A0A6J4GHD4"/>
<dbReference type="InterPro" id="IPR011990">
    <property type="entry name" value="TPR-like_helical_dom_sf"/>
</dbReference>
<gene>
    <name evidence="8" type="primary">susD_2</name>
    <name evidence="8" type="ORF">FLA105534_02205</name>
</gene>
<keyword evidence="3 6" id="KW-0732">Signal</keyword>
<comment type="subcellular location">
    <subcellularLocation>
        <location evidence="1">Cell outer membrane</location>
    </subcellularLocation>
</comment>
<evidence type="ECO:0000256" key="5">
    <source>
        <dbReference type="ARBA" id="ARBA00023237"/>
    </source>
</evidence>
<keyword evidence="5" id="KW-0998">Cell outer membrane</keyword>
<evidence type="ECO:0000256" key="2">
    <source>
        <dbReference type="ARBA" id="ARBA00006275"/>
    </source>
</evidence>
<name>A0A6J4GHD4_9FLAO</name>
<proteinExistence type="inferred from homology"/>
<evidence type="ECO:0000256" key="4">
    <source>
        <dbReference type="ARBA" id="ARBA00023136"/>
    </source>
</evidence>
<dbReference type="Gene3D" id="1.25.40.390">
    <property type="match status" value="1"/>
</dbReference>
<dbReference type="EMBL" id="CADCSU010000087">
    <property type="protein sequence ID" value="CAA9198564.1"/>
    <property type="molecule type" value="Genomic_DNA"/>
</dbReference>
<evidence type="ECO:0000256" key="6">
    <source>
        <dbReference type="SAM" id="SignalP"/>
    </source>
</evidence>
<feature type="chain" id="PRO_5027069647" evidence="6">
    <location>
        <begin position="23"/>
        <end position="521"/>
    </location>
</feature>
<accession>A0A6J4GHD4</accession>
<dbReference type="InterPro" id="IPR012944">
    <property type="entry name" value="SusD_RagB_dom"/>
</dbReference>
<reference evidence="8 9" key="1">
    <citation type="submission" date="2020-02" db="EMBL/GenBank/DDBJ databases">
        <authorList>
            <person name="Criscuolo A."/>
        </authorList>
    </citation>
    <scope>NUCLEOTIDE SEQUENCE [LARGE SCALE GENOMIC DNA]</scope>
    <source>
        <strain evidence="8">CIP105534</strain>
    </source>
</reference>
<dbReference type="Gene3D" id="1.25.40.10">
    <property type="entry name" value="Tetratricopeptide repeat domain"/>
    <property type="match status" value="1"/>
</dbReference>
<dbReference type="SUPFAM" id="SSF48452">
    <property type="entry name" value="TPR-like"/>
    <property type="match status" value="1"/>
</dbReference>
<keyword evidence="4" id="KW-0472">Membrane</keyword>
<comment type="similarity">
    <text evidence="2">Belongs to the SusD family.</text>
</comment>
<sequence length="521" mass="57827">MNQFKFKIIGAALVLFLFTACVDDLNTEPKVELTLDKLLEQDPNAIDGLVSKIYGTFALSGPDGPGTSDVTTKDAGEAAFLRSIINLQDFSADGMKNRWGDDGLDQLTTTTGWNPGNKFFRYLYDRAYYTISQSSNLIQILKTTKVDVPNKENHIAELRFLRALAYYYLTDCFGKGAITTEADINTTTPKKESTRKELFAFLESELKEVEGTITATKSYGKADKNVVRMLLAKLYLNAEVYTGTQRYDDALLYSKKVIDEGGYTLAPNFGSVFSGDNNTSPEIIYFLIADAVVSQGYGNTTYIINGNLSTETMNPNNYGAIDAWTGHRATKAWYGLFNNGNLVDSPDDRAKLFFTTGHSYEMNDYKKWTDGYPSVKFTNKNFVGPTNATSFANTDFPLFRLADAYLMYAECVVRGASGGSAGLALEYVNKVRTRSHAGEINAGELNLDFILKERGRELNLEGHRRQDLIRFGKFTGGSYLWPWKGGVKDGVAIPETYNLYPIPTTALQANPQLTQNPGYSS</sequence>
<keyword evidence="9" id="KW-1185">Reference proteome</keyword>
<protein>
    <submittedName>
        <fullName evidence="8">Starch-binding protein SusD</fullName>
    </submittedName>
</protein>
<evidence type="ECO:0000313" key="8">
    <source>
        <dbReference type="EMBL" id="CAA9198564.1"/>
    </source>
</evidence>